<dbReference type="RefSeq" id="WP_147203869.1">
    <property type="nucleotide sequence ID" value="NZ_BJYT01000007.1"/>
</dbReference>
<sequence length="74" mass="8561">MSKEAIIQKTVKALNLLPEDKAEEILDFADFLLKKYEEQILQKGIQKLQAEGEVFNFLNEDEELYSSADVKQKL</sequence>
<name>A0A512BCU3_9BACT</name>
<gene>
    <name evidence="2" type="ORF">SAE01_22540</name>
</gene>
<organism evidence="2 3">
    <name type="scientific">Segetibacter aerophilus</name>
    <dbReference type="NCBI Taxonomy" id="670293"/>
    <lineage>
        <taxon>Bacteria</taxon>
        <taxon>Pseudomonadati</taxon>
        <taxon>Bacteroidota</taxon>
        <taxon>Chitinophagia</taxon>
        <taxon>Chitinophagales</taxon>
        <taxon>Chitinophagaceae</taxon>
        <taxon>Segetibacter</taxon>
    </lineage>
</organism>
<dbReference type="EMBL" id="BJYT01000007">
    <property type="protein sequence ID" value="GEO09758.1"/>
    <property type="molecule type" value="Genomic_DNA"/>
</dbReference>
<reference evidence="2 3" key="1">
    <citation type="submission" date="2019-07" db="EMBL/GenBank/DDBJ databases">
        <title>Whole genome shotgun sequence of Segetibacter aerophilus NBRC 106135.</title>
        <authorList>
            <person name="Hosoyama A."/>
            <person name="Uohara A."/>
            <person name="Ohji S."/>
            <person name="Ichikawa N."/>
        </authorList>
    </citation>
    <scope>NUCLEOTIDE SEQUENCE [LARGE SCALE GENOMIC DNA]</scope>
    <source>
        <strain evidence="2 3">NBRC 106135</strain>
    </source>
</reference>
<dbReference type="Proteomes" id="UP000321513">
    <property type="component" value="Unassembled WGS sequence"/>
</dbReference>
<accession>A0A512BCU3</accession>
<keyword evidence="3" id="KW-1185">Reference proteome</keyword>
<dbReference type="AlphaFoldDB" id="A0A512BCU3"/>
<dbReference type="OrthoDB" id="1365620at2"/>
<dbReference type="Pfam" id="PF10047">
    <property type="entry name" value="DUF2281"/>
    <property type="match status" value="1"/>
</dbReference>
<proteinExistence type="predicted"/>
<comment type="caution">
    <text evidence="2">The sequence shown here is derived from an EMBL/GenBank/DDBJ whole genome shotgun (WGS) entry which is preliminary data.</text>
</comment>
<evidence type="ECO:0000313" key="3">
    <source>
        <dbReference type="Proteomes" id="UP000321513"/>
    </source>
</evidence>
<evidence type="ECO:0000259" key="1">
    <source>
        <dbReference type="Pfam" id="PF10047"/>
    </source>
</evidence>
<protein>
    <recommendedName>
        <fullName evidence="1">DUF2281 domain-containing protein</fullName>
    </recommendedName>
</protein>
<evidence type="ECO:0000313" key="2">
    <source>
        <dbReference type="EMBL" id="GEO09758.1"/>
    </source>
</evidence>
<dbReference type="InterPro" id="IPR018739">
    <property type="entry name" value="DUF2281"/>
</dbReference>
<feature type="domain" description="DUF2281" evidence="1">
    <location>
        <begin position="13"/>
        <end position="43"/>
    </location>
</feature>